<dbReference type="PANTHER" id="PTHR14469">
    <property type="entry name" value="SARCOMA ANTIGEN NY-SAR-23"/>
    <property type="match status" value="1"/>
</dbReference>
<organism evidence="2 3">
    <name type="scientific">Ignelater luminosus</name>
    <name type="common">Cucubano</name>
    <name type="synonym">Pyrophorus luminosus</name>
    <dbReference type="NCBI Taxonomy" id="2038154"/>
    <lineage>
        <taxon>Eukaryota</taxon>
        <taxon>Metazoa</taxon>
        <taxon>Ecdysozoa</taxon>
        <taxon>Arthropoda</taxon>
        <taxon>Hexapoda</taxon>
        <taxon>Insecta</taxon>
        <taxon>Pterygota</taxon>
        <taxon>Neoptera</taxon>
        <taxon>Endopterygota</taxon>
        <taxon>Coleoptera</taxon>
        <taxon>Polyphaga</taxon>
        <taxon>Elateriformia</taxon>
        <taxon>Elateroidea</taxon>
        <taxon>Elateridae</taxon>
        <taxon>Agrypninae</taxon>
        <taxon>Pyrophorini</taxon>
        <taxon>Ignelater</taxon>
    </lineage>
</organism>
<accession>A0A8K0CNL3</accession>
<reference evidence="2" key="1">
    <citation type="submission" date="2019-08" db="EMBL/GenBank/DDBJ databases">
        <title>The genome of the North American firefly Photinus pyralis.</title>
        <authorList>
            <consortium name="Photinus pyralis genome working group"/>
            <person name="Fallon T.R."/>
            <person name="Sander Lower S.E."/>
            <person name="Weng J.-K."/>
        </authorList>
    </citation>
    <scope>NUCLEOTIDE SEQUENCE</scope>
    <source>
        <strain evidence="2">TRF0915ILg1</strain>
        <tissue evidence="2">Whole body</tissue>
    </source>
</reference>
<dbReference type="AlphaFoldDB" id="A0A8K0CNL3"/>
<proteinExistence type="inferred from homology"/>
<evidence type="ECO:0000313" key="3">
    <source>
        <dbReference type="Proteomes" id="UP000801492"/>
    </source>
</evidence>
<evidence type="ECO:0000256" key="1">
    <source>
        <dbReference type="ARBA" id="ARBA00037957"/>
    </source>
</evidence>
<evidence type="ECO:0000313" key="2">
    <source>
        <dbReference type="EMBL" id="KAF2888236.1"/>
    </source>
</evidence>
<dbReference type="Gene3D" id="3.40.50.1110">
    <property type="entry name" value="SGNH hydrolase"/>
    <property type="match status" value="1"/>
</dbReference>
<name>A0A8K0CNL3_IGNLU</name>
<dbReference type="OrthoDB" id="9975373at2759"/>
<comment type="similarity">
    <text evidence="1">Belongs to the PC-esterase family.</text>
</comment>
<dbReference type="Proteomes" id="UP000801492">
    <property type="component" value="Unassembled WGS sequence"/>
</dbReference>
<protein>
    <submittedName>
        <fullName evidence="2">Uncharacterized protein</fullName>
    </submittedName>
</protein>
<dbReference type="SUPFAM" id="SSF52266">
    <property type="entry name" value="SGNH hydrolase"/>
    <property type="match status" value="1"/>
</dbReference>
<gene>
    <name evidence="2" type="ORF">ILUMI_17937</name>
</gene>
<sequence length="309" mass="36221">MACDMFSSVQAKRLLERKFIYFYGSSNIRALYKDLVWLLSNGSLTPLDKLKVKNEISYAGDIRVSNGHIHGGRNYEEVREYNKDPYIKFQFITRLNLPSFVNAVKEFPKDPDILVINSCVWDLSRWGSDGVSQFKENIIETFILLRSALPNTHIIWLTTFPINFNCKGGFLTEEIKFIRNMLPYHVVFANKYASEIANFFNLDVLDLHYHFRFLSNHHSEDGIHWDSIAIRYATNLLLTHIGLLLDASLPGTLELDQRFIQRSERIRDGRYMLGLNTCKNALKSRIRNSILSKRRNYLKYMENKRRYLC</sequence>
<dbReference type="EMBL" id="VTPC01078838">
    <property type="protein sequence ID" value="KAF2888236.1"/>
    <property type="molecule type" value="Genomic_DNA"/>
</dbReference>
<dbReference type="InterPro" id="IPR036514">
    <property type="entry name" value="SGNH_hydro_sf"/>
</dbReference>
<keyword evidence="3" id="KW-1185">Reference proteome</keyword>
<dbReference type="PANTHER" id="PTHR14469:SF0">
    <property type="entry name" value="FAMILY WITH SEQUENCE SIMILARITY 113"/>
    <property type="match status" value="1"/>
</dbReference>
<comment type="caution">
    <text evidence="2">The sequence shown here is derived from an EMBL/GenBank/DDBJ whole genome shotgun (WGS) entry which is preliminary data.</text>
</comment>